<evidence type="ECO:0000313" key="2">
    <source>
        <dbReference type="EMBL" id="AGM32885.1"/>
    </source>
</evidence>
<feature type="transmembrane region" description="Helical" evidence="1">
    <location>
        <begin position="12"/>
        <end position="33"/>
    </location>
</feature>
<dbReference type="AlphaFoldDB" id="R4UP00"/>
<keyword evidence="1" id="KW-0812">Transmembrane</keyword>
<dbReference type="EMBL" id="KC741061">
    <property type="protein sequence ID" value="AGM32885.1"/>
    <property type="molecule type" value="mRNA"/>
</dbReference>
<proteinExistence type="evidence at transcript level"/>
<sequence>MLDHSSTTLKNLNFPIPYLIVSGFDILKCIFYFKNENHLIVKKSFYVDGLGLPDPGFTRQQSVTLNENLLKSFIDCILSFEYS</sequence>
<organism evidence="2">
    <name type="scientific">Coptotermes formosanus</name>
    <name type="common">Formosan subterranean termite</name>
    <dbReference type="NCBI Taxonomy" id="36987"/>
    <lineage>
        <taxon>Eukaryota</taxon>
        <taxon>Metazoa</taxon>
        <taxon>Ecdysozoa</taxon>
        <taxon>Arthropoda</taxon>
        <taxon>Hexapoda</taxon>
        <taxon>Insecta</taxon>
        <taxon>Pterygota</taxon>
        <taxon>Neoptera</taxon>
        <taxon>Polyneoptera</taxon>
        <taxon>Dictyoptera</taxon>
        <taxon>Blattodea</taxon>
        <taxon>Blattoidea</taxon>
        <taxon>Termitoidae</taxon>
        <taxon>Rhinotermitidae</taxon>
        <taxon>Coptotermes</taxon>
    </lineage>
</organism>
<protein>
    <submittedName>
        <fullName evidence="2">Uncharacterized protein</fullName>
    </submittedName>
</protein>
<accession>R4UP00</accession>
<name>R4UP00_COPFO</name>
<evidence type="ECO:0000256" key="1">
    <source>
        <dbReference type="SAM" id="Phobius"/>
    </source>
</evidence>
<reference evidence="2" key="1">
    <citation type="submission" date="2013-03" db="EMBL/GenBank/DDBJ databases">
        <title>Immune-Related transcriptome of Coptotermes formosanus Shiraki workers: the defense mechanism.</title>
        <authorList>
            <person name="Hussain A."/>
            <person name="Li Y.F."/>
            <person name="Wen S.Y."/>
        </authorList>
    </citation>
    <scope>NUCLEOTIDE SEQUENCE</scope>
</reference>
<keyword evidence="1" id="KW-0472">Membrane</keyword>
<keyword evidence="1" id="KW-1133">Transmembrane helix</keyword>